<dbReference type="Proteomes" id="UP001168821">
    <property type="component" value="Unassembled WGS sequence"/>
</dbReference>
<dbReference type="GO" id="GO:0061542">
    <property type="term" value="F:3-demethylubiquinol 3-O-methyltransferase activity"/>
    <property type="evidence" value="ECO:0007669"/>
    <property type="project" value="InterPro"/>
</dbReference>
<accession>A0AA38MJG1</accession>
<name>A0AA38MJG1_9CUCU</name>
<sequence length="279" mass="31997">MFKHLLSTNRSRTIYNRYLSTKSTVDPAQTRIFETLSKKWKREGEGFKLLWAMNDLRVSWVQNRLIEIGTISRSTTANKSNSLQGISILDVGCGVGIFAKPLSRLGADVTGLDCNSEMLKVADVHKQNEGIANLKYILSTIEEHSVAYEEKYDVVIASETIEHVLEKELFVKNCIKCLKPGGSFFLTTNSKSQSSKFLFITLREDIIRDLPKGTHVYELFVDIEDVKDMLKKENCEISFTSGIIYNPLNKKWYWIKNHHILHYAVHAVKRQNLNNLDHL</sequence>
<keyword evidence="1" id="KW-0489">Methyltransferase</keyword>
<evidence type="ECO:0000259" key="5">
    <source>
        <dbReference type="Pfam" id="PF08241"/>
    </source>
</evidence>
<evidence type="ECO:0000256" key="3">
    <source>
        <dbReference type="ARBA" id="ARBA00022688"/>
    </source>
</evidence>
<dbReference type="Gene3D" id="3.40.50.150">
    <property type="entry name" value="Vaccinia Virus protein VP39"/>
    <property type="match status" value="1"/>
</dbReference>
<dbReference type="PANTHER" id="PTHR43464">
    <property type="entry name" value="METHYLTRANSFERASE"/>
    <property type="match status" value="1"/>
</dbReference>
<dbReference type="NCBIfam" id="TIGR01983">
    <property type="entry name" value="UbiG"/>
    <property type="match status" value="1"/>
</dbReference>
<dbReference type="SUPFAM" id="SSF53335">
    <property type="entry name" value="S-adenosyl-L-methionine-dependent methyltransferases"/>
    <property type="match status" value="1"/>
</dbReference>
<dbReference type="GO" id="GO:0005739">
    <property type="term" value="C:mitochondrion"/>
    <property type="evidence" value="ECO:0007669"/>
    <property type="project" value="TreeGrafter"/>
</dbReference>
<dbReference type="CDD" id="cd02440">
    <property type="entry name" value="AdoMet_MTases"/>
    <property type="match status" value="1"/>
</dbReference>
<keyword evidence="7" id="KW-1185">Reference proteome</keyword>
<evidence type="ECO:0000313" key="6">
    <source>
        <dbReference type="EMBL" id="KAJ3659735.1"/>
    </source>
</evidence>
<proteinExistence type="predicted"/>
<evidence type="ECO:0000313" key="7">
    <source>
        <dbReference type="Proteomes" id="UP001168821"/>
    </source>
</evidence>
<evidence type="ECO:0000256" key="4">
    <source>
        <dbReference type="ARBA" id="ARBA00022691"/>
    </source>
</evidence>
<evidence type="ECO:0000256" key="1">
    <source>
        <dbReference type="ARBA" id="ARBA00022603"/>
    </source>
</evidence>
<feature type="domain" description="Methyltransferase type 11" evidence="5">
    <location>
        <begin position="89"/>
        <end position="185"/>
    </location>
</feature>
<dbReference type="InterPro" id="IPR029063">
    <property type="entry name" value="SAM-dependent_MTases_sf"/>
</dbReference>
<dbReference type="GO" id="GO:0010420">
    <property type="term" value="F:polyprenyldihydroxybenzoate methyltransferase activity"/>
    <property type="evidence" value="ECO:0007669"/>
    <property type="project" value="InterPro"/>
</dbReference>
<dbReference type="AlphaFoldDB" id="A0AA38MJG1"/>
<dbReference type="EMBL" id="JALNTZ010000003">
    <property type="protein sequence ID" value="KAJ3659735.1"/>
    <property type="molecule type" value="Genomic_DNA"/>
</dbReference>
<organism evidence="6 7">
    <name type="scientific">Zophobas morio</name>
    <dbReference type="NCBI Taxonomy" id="2755281"/>
    <lineage>
        <taxon>Eukaryota</taxon>
        <taxon>Metazoa</taxon>
        <taxon>Ecdysozoa</taxon>
        <taxon>Arthropoda</taxon>
        <taxon>Hexapoda</taxon>
        <taxon>Insecta</taxon>
        <taxon>Pterygota</taxon>
        <taxon>Neoptera</taxon>
        <taxon>Endopterygota</taxon>
        <taxon>Coleoptera</taxon>
        <taxon>Polyphaga</taxon>
        <taxon>Cucujiformia</taxon>
        <taxon>Tenebrionidae</taxon>
        <taxon>Zophobas</taxon>
    </lineage>
</organism>
<dbReference type="Pfam" id="PF08241">
    <property type="entry name" value="Methyltransf_11"/>
    <property type="match status" value="1"/>
</dbReference>
<dbReference type="InterPro" id="IPR013216">
    <property type="entry name" value="Methyltransf_11"/>
</dbReference>
<keyword evidence="4" id="KW-0949">S-adenosyl-L-methionine</keyword>
<evidence type="ECO:0000256" key="2">
    <source>
        <dbReference type="ARBA" id="ARBA00022679"/>
    </source>
</evidence>
<reference evidence="6" key="1">
    <citation type="journal article" date="2023" name="G3 (Bethesda)">
        <title>Whole genome assemblies of Zophobas morio and Tenebrio molitor.</title>
        <authorList>
            <person name="Kaur S."/>
            <person name="Stinson S.A."/>
            <person name="diCenzo G.C."/>
        </authorList>
    </citation>
    <scope>NUCLEOTIDE SEQUENCE</scope>
    <source>
        <strain evidence="6">QUZm001</strain>
    </source>
</reference>
<protein>
    <recommendedName>
        <fullName evidence="5">Methyltransferase type 11 domain-containing protein</fullName>
    </recommendedName>
</protein>
<comment type="caution">
    <text evidence="6">The sequence shown here is derived from an EMBL/GenBank/DDBJ whole genome shotgun (WGS) entry which is preliminary data.</text>
</comment>
<dbReference type="PANTHER" id="PTHR43464:SF19">
    <property type="entry name" value="UBIQUINONE BIOSYNTHESIS O-METHYLTRANSFERASE, MITOCHONDRIAL"/>
    <property type="match status" value="1"/>
</dbReference>
<dbReference type="GO" id="GO:0032259">
    <property type="term" value="P:methylation"/>
    <property type="evidence" value="ECO:0007669"/>
    <property type="project" value="UniProtKB-KW"/>
</dbReference>
<dbReference type="InterPro" id="IPR010233">
    <property type="entry name" value="UbiG_MeTrfase"/>
</dbReference>
<gene>
    <name evidence="6" type="ORF">Zmor_011409</name>
</gene>
<keyword evidence="2" id="KW-0808">Transferase</keyword>
<keyword evidence="3" id="KW-0831">Ubiquinone biosynthesis</keyword>